<proteinExistence type="predicted"/>
<accession>A0A151U3A3</accession>
<reference evidence="1 2" key="1">
    <citation type="journal article" date="2012" name="Nat. Biotechnol.">
        <title>Draft genome sequence of pigeonpea (Cajanus cajan), an orphan legume crop of resource-poor farmers.</title>
        <authorList>
            <person name="Varshney R.K."/>
            <person name="Chen W."/>
            <person name="Li Y."/>
            <person name="Bharti A.K."/>
            <person name="Saxena R.K."/>
            <person name="Schlueter J.A."/>
            <person name="Donoghue M.T."/>
            <person name="Azam S."/>
            <person name="Fan G."/>
            <person name="Whaley A.M."/>
            <person name="Farmer A.D."/>
            <person name="Sheridan J."/>
            <person name="Iwata A."/>
            <person name="Tuteja R."/>
            <person name="Penmetsa R.V."/>
            <person name="Wu W."/>
            <person name="Upadhyaya H.D."/>
            <person name="Yang S.P."/>
            <person name="Shah T."/>
            <person name="Saxena K.B."/>
            <person name="Michael T."/>
            <person name="McCombie W.R."/>
            <person name="Yang B."/>
            <person name="Zhang G."/>
            <person name="Yang H."/>
            <person name="Wang J."/>
            <person name="Spillane C."/>
            <person name="Cook D.R."/>
            <person name="May G.D."/>
            <person name="Xu X."/>
            <person name="Jackson S.A."/>
        </authorList>
    </citation>
    <scope>NUCLEOTIDE SEQUENCE [LARGE SCALE GENOMIC DNA]</scope>
    <source>
        <strain evidence="2">cv. Asha</strain>
    </source>
</reference>
<dbReference type="Gramene" id="C.cajan_06254.t">
    <property type="protein sequence ID" value="C.cajan_06254.t.cds1"/>
    <property type="gene ID" value="C.cajan_06254"/>
</dbReference>
<sequence length="54" mass="6016">FEKLCNKVCGLSPITTLNYFIFGLILMIQNEMAILIPHLVTQAIGLVKLVEAKL</sequence>
<protein>
    <submittedName>
        <fullName evidence="1">Uncharacterized protein</fullName>
    </submittedName>
</protein>
<feature type="non-terminal residue" evidence="1">
    <location>
        <position position="1"/>
    </location>
</feature>
<evidence type="ECO:0000313" key="1">
    <source>
        <dbReference type="EMBL" id="KYP73775.1"/>
    </source>
</evidence>
<dbReference type="EMBL" id="CM003604">
    <property type="protein sequence ID" value="KYP73775.1"/>
    <property type="molecule type" value="Genomic_DNA"/>
</dbReference>
<name>A0A151U3A3_CAJCA</name>
<evidence type="ECO:0000313" key="2">
    <source>
        <dbReference type="Proteomes" id="UP000075243"/>
    </source>
</evidence>
<organism evidence="1 2">
    <name type="scientific">Cajanus cajan</name>
    <name type="common">Pigeon pea</name>
    <name type="synonym">Cajanus indicus</name>
    <dbReference type="NCBI Taxonomy" id="3821"/>
    <lineage>
        <taxon>Eukaryota</taxon>
        <taxon>Viridiplantae</taxon>
        <taxon>Streptophyta</taxon>
        <taxon>Embryophyta</taxon>
        <taxon>Tracheophyta</taxon>
        <taxon>Spermatophyta</taxon>
        <taxon>Magnoliopsida</taxon>
        <taxon>eudicotyledons</taxon>
        <taxon>Gunneridae</taxon>
        <taxon>Pentapetalae</taxon>
        <taxon>rosids</taxon>
        <taxon>fabids</taxon>
        <taxon>Fabales</taxon>
        <taxon>Fabaceae</taxon>
        <taxon>Papilionoideae</taxon>
        <taxon>50 kb inversion clade</taxon>
        <taxon>NPAAA clade</taxon>
        <taxon>indigoferoid/millettioid clade</taxon>
        <taxon>Phaseoleae</taxon>
        <taxon>Cajanus</taxon>
    </lineage>
</organism>
<dbReference type="AlphaFoldDB" id="A0A151U3A3"/>
<keyword evidence="2" id="KW-1185">Reference proteome</keyword>
<dbReference type="Proteomes" id="UP000075243">
    <property type="component" value="Chromosome 2"/>
</dbReference>
<gene>
    <name evidence="1" type="ORF">KK1_006427</name>
</gene>